<dbReference type="EMBL" id="JAPUFD010000020">
    <property type="protein sequence ID" value="MDI1492604.1"/>
    <property type="molecule type" value="Genomic_DNA"/>
</dbReference>
<dbReference type="PANTHER" id="PTHR38111">
    <property type="entry name" value="ZN(2)-C6 FUNGAL-TYPE DOMAIN-CONTAINING PROTEIN-RELATED"/>
    <property type="match status" value="1"/>
</dbReference>
<sequence length="276" mass="30667">MSVTYHLQALTGVSEKPWANHSAGAAQILKSRGHTGPQDEFESKLLLSLRGPVIVEGLISPRVCLSQQEWQDLVLNAGDGDSIDGQMMRNMARLPNLLNRGRDALQLPQSSESEVMHILNEVEALKEASQPVLDAFRERIQDHRQSTSCEHTPGLHRFWRVMHAHYARSFALQLAVDIILNSSLTALGSVKVDLAMESSKMSEEIVQLAEEVKEYRPLGALYMVICLTLAWLGAGNEESKSQILDLLLEHQKDTNGATSSVSASGLDWIEKRFMLK</sequence>
<gene>
    <name evidence="1" type="ORF">OHK93_004385</name>
</gene>
<dbReference type="InterPro" id="IPR053178">
    <property type="entry name" value="Osmoadaptation_assoc"/>
</dbReference>
<keyword evidence="2" id="KW-1185">Reference proteome</keyword>
<name>A0AA43QVY8_9LECA</name>
<evidence type="ECO:0000313" key="1">
    <source>
        <dbReference type="EMBL" id="MDI1492604.1"/>
    </source>
</evidence>
<dbReference type="Proteomes" id="UP001161017">
    <property type="component" value="Unassembled WGS sequence"/>
</dbReference>
<accession>A0AA43QVY8</accession>
<organism evidence="1 2">
    <name type="scientific">Ramalina farinacea</name>
    <dbReference type="NCBI Taxonomy" id="258253"/>
    <lineage>
        <taxon>Eukaryota</taxon>
        <taxon>Fungi</taxon>
        <taxon>Dikarya</taxon>
        <taxon>Ascomycota</taxon>
        <taxon>Pezizomycotina</taxon>
        <taxon>Lecanoromycetes</taxon>
        <taxon>OSLEUM clade</taxon>
        <taxon>Lecanoromycetidae</taxon>
        <taxon>Lecanorales</taxon>
        <taxon>Lecanorineae</taxon>
        <taxon>Ramalinaceae</taxon>
        <taxon>Ramalina</taxon>
    </lineage>
</organism>
<comment type="caution">
    <text evidence="1">The sequence shown here is derived from an EMBL/GenBank/DDBJ whole genome shotgun (WGS) entry which is preliminary data.</text>
</comment>
<dbReference type="AlphaFoldDB" id="A0AA43QVY8"/>
<reference evidence="1" key="1">
    <citation type="journal article" date="2023" name="Genome Biol. Evol.">
        <title>First Whole Genome Sequence and Flow Cytometry Genome Size Data for the Lichen-Forming Fungus Ramalina farinacea (Ascomycota).</title>
        <authorList>
            <person name="Llewellyn T."/>
            <person name="Mian S."/>
            <person name="Hill R."/>
            <person name="Leitch I.J."/>
            <person name="Gaya E."/>
        </authorList>
    </citation>
    <scope>NUCLEOTIDE SEQUENCE</scope>
    <source>
        <strain evidence="1">LIQ254RAFAR</strain>
    </source>
</reference>
<proteinExistence type="predicted"/>
<protein>
    <submittedName>
        <fullName evidence="1">Uncharacterized protein</fullName>
    </submittedName>
</protein>
<evidence type="ECO:0000313" key="2">
    <source>
        <dbReference type="Proteomes" id="UP001161017"/>
    </source>
</evidence>